<keyword evidence="4" id="KW-0812">Transmembrane</keyword>
<dbReference type="AlphaFoldDB" id="A0AAD3CH38"/>
<dbReference type="PROSITE" id="PS50004">
    <property type="entry name" value="C2"/>
    <property type="match status" value="1"/>
</dbReference>
<dbReference type="InterPro" id="IPR035892">
    <property type="entry name" value="C2_domain_sf"/>
</dbReference>
<evidence type="ECO:0000313" key="7">
    <source>
        <dbReference type="Proteomes" id="UP001054902"/>
    </source>
</evidence>
<sequence>MPSTIGSDCRSISYPQVIILGEIVSATNLGAVRKDHQQKKNESSQQKQQKPELINSYCDVHWGESHIHKSRTIPKNNNPIWACDTGSLFKIKLDAKAIDKELKVEIYNRKGKQKHLLGEVRIPGHLLASGEICNEKRMQFEIDAEEKEETKTKSQRGIKGLLHQSVTLVNDLVLNYVDLDAEDDTVGSASIDDDNSLYGGQADKTAATFASPIDDGYIFGRFGTVVLRFRVATTSDLQFLKEVDDYHKGYKKAKRKGKQALNGVKELIDGKTLANAISETGLFNENAVDCQLLHEMIEYRVKGKILDEHGTKRLKVKPYADPDNPFESKFLSASELIQQCYEPSKRWVEAGSGSLGQVKLEILSAQGLPNKDIGQVFGNKTDPFCCIVYEDCLVETDMISDCLDPLWMPWTQRAFVFNRMHPLSSIYIGVFNHKVGPVKHTGCGRIAVDLRDFEPNTIYTLKYELFSSPVLTNRKSKGSITIRLQILDDTSKASSMPQIVKAPIIHLNVKRRKTLAIARYTCNGKYPEDVANMRVLRSYIDEFLEYMEISSFVLQRAMMSLIFWRGQMQILGFNLPIHSFLAFISAIYVIERPHLIPSYICFCLAWSMFALMQLRSKYPYPWQRGRSCVQSIRYFVPFSGRKIRGVNIEPGEGFEEMKTYEENKKKIMEDDKMLQSKIANMRNELQEILAALTEVNLVSQEGTGLNPLSKLLPVQLILRDIMYYVRWVKFVLRCSDSAISSLVMIAFLFLSILLAVIPVLKMVHSCVRVAIWIFLGPWMKILDVTYRRNPNKRVKKHVRDMMRKIQQREQKKWIDARIVREEALKLKATRVLRFGRFSLRVPLVNITRFRDYPLPDSFAEAIDGSCVNGEEQVQKVERFVPGQKHHGVMIPELAKPLAARDLESEKKQAVLLHMKESYEKLRHSRNLKSSFSKDTVKLLKMKDSQQLNVIYEKDSDSFDIPIDINLEKEGKLIEARERIDASCRSESRARDGSPVEFDDLQIPDVLSDLTEQ</sequence>
<dbReference type="Proteomes" id="UP001054902">
    <property type="component" value="Unassembled WGS sequence"/>
</dbReference>
<feature type="domain" description="C2" evidence="5">
    <location>
        <begin position="339"/>
        <end position="463"/>
    </location>
</feature>
<proteinExistence type="predicted"/>
<feature type="transmembrane region" description="Helical" evidence="4">
    <location>
        <begin position="738"/>
        <end position="757"/>
    </location>
</feature>
<keyword evidence="4" id="KW-0472">Membrane</keyword>
<protein>
    <recommendedName>
        <fullName evidence="5">C2 domain-containing protein</fullName>
    </recommendedName>
</protein>
<dbReference type="CDD" id="cd00030">
    <property type="entry name" value="C2"/>
    <property type="match status" value="2"/>
</dbReference>
<evidence type="ECO:0000259" key="5">
    <source>
        <dbReference type="PROSITE" id="PS50004"/>
    </source>
</evidence>
<feature type="transmembrane region" description="Helical" evidence="4">
    <location>
        <begin position="596"/>
        <end position="614"/>
    </location>
</feature>
<evidence type="ECO:0000256" key="1">
    <source>
        <dbReference type="ARBA" id="ARBA00022723"/>
    </source>
</evidence>
<keyword evidence="1" id="KW-0479">Metal-binding</keyword>
<evidence type="ECO:0000256" key="2">
    <source>
        <dbReference type="ARBA" id="ARBA00022837"/>
    </source>
</evidence>
<dbReference type="GO" id="GO:0005509">
    <property type="term" value="F:calcium ion binding"/>
    <property type="evidence" value="ECO:0007669"/>
    <property type="project" value="TreeGrafter"/>
</dbReference>
<keyword evidence="7" id="KW-1185">Reference proteome</keyword>
<evidence type="ECO:0000256" key="4">
    <source>
        <dbReference type="SAM" id="Phobius"/>
    </source>
</evidence>
<dbReference type="SMART" id="SM00239">
    <property type="entry name" value="C2"/>
    <property type="match status" value="2"/>
</dbReference>
<feature type="region of interest" description="Disordered" evidence="3">
    <location>
        <begin position="983"/>
        <end position="1012"/>
    </location>
</feature>
<dbReference type="GO" id="GO:0016020">
    <property type="term" value="C:membrane"/>
    <property type="evidence" value="ECO:0007669"/>
    <property type="project" value="TreeGrafter"/>
</dbReference>
<dbReference type="EMBL" id="BLLK01000020">
    <property type="protein sequence ID" value="GFH44789.1"/>
    <property type="molecule type" value="Genomic_DNA"/>
</dbReference>
<feature type="compositionally biased region" description="Basic and acidic residues" evidence="3">
    <location>
        <begin position="983"/>
        <end position="993"/>
    </location>
</feature>
<comment type="caution">
    <text evidence="6">The sequence shown here is derived from an EMBL/GenBank/DDBJ whole genome shotgun (WGS) entry which is preliminary data.</text>
</comment>
<dbReference type="Pfam" id="PF00168">
    <property type="entry name" value="C2"/>
    <property type="match status" value="2"/>
</dbReference>
<gene>
    <name evidence="6" type="ORF">CTEN210_01263</name>
</gene>
<organism evidence="6 7">
    <name type="scientific">Chaetoceros tenuissimus</name>
    <dbReference type="NCBI Taxonomy" id="426638"/>
    <lineage>
        <taxon>Eukaryota</taxon>
        <taxon>Sar</taxon>
        <taxon>Stramenopiles</taxon>
        <taxon>Ochrophyta</taxon>
        <taxon>Bacillariophyta</taxon>
        <taxon>Coscinodiscophyceae</taxon>
        <taxon>Chaetocerotophycidae</taxon>
        <taxon>Chaetocerotales</taxon>
        <taxon>Chaetocerotaceae</taxon>
        <taxon>Chaetoceros</taxon>
    </lineage>
</organism>
<dbReference type="PANTHER" id="PTHR45911:SF4">
    <property type="entry name" value="MULTIPLE C2 AND TRANSMEMBRANE DOMAIN-CONTAINING PROTEIN"/>
    <property type="match status" value="1"/>
</dbReference>
<dbReference type="InterPro" id="IPR000008">
    <property type="entry name" value="C2_dom"/>
</dbReference>
<evidence type="ECO:0000256" key="3">
    <source>
        <dbReference type="SAM" id="MobiDB-lite"/>
    </source>
</evidence>
<keyword evidence="4" id="KW-1133">Transmembrane helix</keyword>
<keyword evidence="2" id="KW-0106">Calcium</keyword>
<evidence type="ECO:0000313" key="6">
    <source>
        <dbReference type="EMBL" id="GFH44789.1"/>
    </source>
</evidence>
<reference evidence="6 7" key="1">
    <citation type="journal article" date="2021" name="Sci. Rep.">
        <title>The genome of the diatom Chaetoceros tenuissimus carries an ancient integrated fragment of an extant virus.</title>
        <authorList>
            <person name="Hongo Y."/>
            <person name="Kimura K."/>
            <person name="Takaki Y."/>
            <person name="Yoshida Y."/>
            <person name="Baba S."/>
            <person name="Kobayashi G."/>
            <person name="Nagasaki K."/>
            <person name="Hano T."/>
            <person name="Tomaru Y."/>
        </authorList>
    </citation>
    <scope>NUCLEOTIDE SEQUENCE [LARGE SCALE GENOMIC DNA]</scope>
    <source>
        <strain evidence="6 7">NIES-3715</strain>
    </source>
</reference>
<feature type="transmembrane region" description="Helical" evidence="4">
    <location>
        <begin position="571"/>
        <end position="590"/>
    </location>
</feature>
<accession>A0AAD3CH38</accession>
<dbReference type="PANTHER" id="PTHR45911">
    <property type="entry name" value="C2 DOMAIN-CONTAINING PROTEIN"/>
    <property type="match status" value="1"/>
</dbReference>
<dbReference type="SUPFAM" id="SSF49562">
    <property type="entry name" value="C2 domain (Calcium/lipid-binding domain, CaLB)"/>
    <property type="match status" value="2"/>
</dbReference>
<dbReference type="Gene3D" id="2.60.40.150">
    <property type="entry name" value="C2 domain"/>
    <property type="match status" value="2"/>
</dbReference>
<name>A0AAD3CH38_9STRA</name>